<evidence type="ECO:0000313" key="11">
    <source>
        <dbReference type="EMBL" id="QBD79439.1"/>
    </source>
</evidence>
<reference evidence="11 12" key="1">
    <citation type="submission" date="2019-01" db="EMBL/GenBank/DDBJ databases">
        <title>Ktedonosporobacter rubrisoli SCAWS-G2.</title>
        <authorList>
            <person name="Huang Y."/>
            <person name="Yan B."/>
        </authorList>
    </citation>
    <scope>NUCLEOTIDE SEQUENCE [LARGE SCALE GENOMIC DNA]</scope>
    <source>
        <strain evidence="11 12">SCAWS-G2</strain>
    </source>
</reference>
<dbReference type="PROSITE" id="PS51755">
    <property type="entry name" value="OMPR_PHOB"/>
    <property type="match status" value="1"/>
</dbReference>
<evidence type="ECO:0000259" key="9">
    <source>
        <dbReference type="PROSITE" id="PS50110"/>
    </source>
</evidence>
<dbReference type="Gene3D" id="1.10.10.10">
    <property type="entry name" value="Winged helix-like DNA-binding domain superfamily/Winged helix DNA-binding domain"/>
    <property type="match status" value="1"/>
</dbReference>
<dbReference type="SUPFAM" id="SSF46894">
    <property type="entry name" value="C-terminal effector domain of the bipartite response regulators"/>
    <property type="match status" value="1"/>
</dbReference>
<feature type="DNA-binding region" description="OmpR/PhoB-type" evidence="7">
    <location>
        <begin position="148"/>
        <end position="244"/>
    </location>
</feature>
<dbReference type="AlphaFoldDB" id="A0A4P6JUW3"/>
<dbReference type="PROSITE" id="PS50110">
    <property type="entry name" value="RESPONSE_REGULATORY"/>
    <property type="match status" value="1"/>
</dbReference>
<dbReference type="KEGG" id="kbs:EPA93_27020"/>
<organism evidence="11 12">
    <name type="scientific">Ktedonosporobacter rubrisoli</name>
    <dbReference type="NCBI Taxonomy" id="2509675"/>
    <lineage>
        <taxon>Bacteria</taxon>
        <taxon>Bacillati</taxon>
        <taxon>Chloroflexota</taxon>
        <taxon>Ktedonobacteria</taxon>
        <taxon>Ktedonobacterales</taxon>
        <taxon>Ktedonosporobacteraceae</taxon>
        <taxon>Ktedonosporobacter</taxon>
    </lineage>
</organism>
<feature type="modified residue" description="4-aspartylphosphate" evidence="6">
    <location>
        <position position="52"/>
    </location>
</feature>
<dbReference type="SMART" id="SM00448">
    <property type="entry name" value="REC"/>
    <property type="match status" value="1"/>
</dbReference>
<dbReference type="InterPro" id="IPR011006">
    <property type="entry name" value="CheY-like_superfamily"/>
</dbReference>
<dbReference type="Gene3D" id="3.40.50.2300">
    <property type="match status" value="1"/>
</dbReference>
<evidence type="ECO:0000256" key="3">
    <source>
        <dbReference type="ARBA" id="ARBA00023015"/>
    </source>
</evidence>
<gene>
    <name evidence="11" type="ORF">EPA93_27020</name>
</gene>
<dbReference type="PANTHER" id="PTHR48111:SF1">
    <property type="entry name" value="TWO-COMPONENT RESPONSE REGULATOR ORR33"/>
    <property type="match status" value="1"/>
</dbReference>
<dbReference type="GO" id="GO:0006355">
    <property type="term" value="P:regulation of DNA-templated transcription"/>
    <property type="evidence" value="ECO:0007669"/>
    <property type="project" value="InterPro"/>
</dbReference>
<dbReference type="EMBL" id="CP035758">
    <property type="protein sequence ID" value="QBD79439.1"/>
    <property type="molecule type" value="Genomic_DNA"/>
</dbReference>
<keyword evidence="1 6" id="KW-0597">Phosphoprotein</keyword>
<keyword evidence="3" id="KW-0805">Transcription regulation</keyword>
<evidence type="ECO:0000256" key="8">
    <source>
        <dbReference type="SAM" id="MobiDB-lite"/>
    </source>
</evidence>
<dbReference type="Gene3D" id="6.10.250.690">
    <property type="match status" value="1"/>
</dbReference>
<dbReference type="OrthoDB" id="5243815at2"/>
<evidence type="ECO:0000313" key="12">
    <source>
        <dbReference type="Proteomes" id="UP000290365"/>
    </source>
</evidence>
<dbReference type="GO" id="GO:0005829">
    <property type="term" value="C:cytosol"/>
    <property type="evidence" value="ECO:0007669"/>
    <property type="project" value="TreeGrafter"/>
</dbReference>
<name>A0A4P6JUW3_KTERU</name>
<evidence type="ECO:0000256" key="5">
    <source>
        <dbReference type="ARBA" id="ARBA00023163"/>
    </source>
</evidence>
<evidence type="ECO:0000256" key="6">
    <source>
        <dbReference type="PROSITE-ProRule" id="PRU00169"/>
    </source>
</evidence>
<keyword evidence="5" id="KW-0804">Transcription</keyword>
<dbReference type="SMART" id="SM00862">
    <property type="entry name" value="Trans_reg_C"/>
    <property type="match status" value="1"/>
</dbReference>
<dbReference type="InterPro" id="IPR039420">
    <property type="entry name" value="WalR-like"/>
</dbReference>
<feature type="domain" description="Response regulatory" evidence="9">
    <location>
        <begin position="3"/>
        <end position="116"/>
    </location>
</feature>
<dbReference type="GO" id="GO:0000156">
    <property type="term" value="F:phosphorelay response regulator activity"/>
    <property type="evidence" value="ECO:0007669"/>
    <property type="project" value="TreeGrafter"/>
</dbReference>
<dbReference type="InterPro" id="IPR016032">
    <property type="entry name" value="Sig_transdc_resp-reg_C-effctor"/>
</dbReference>
<accession>A0A4P6JUW3</accession>
<evidence type="ECO:0000256" key="1">
    <source>
        <dbReference type="ARBA" id="ARBA00022553"/>
    </source>
</evidence>
<dbReference type="FunFam" id="3.40.50.2300:FF:000001">
    <property type="entry name" value="DNA-binding response regulator PhoB"/>
    <property type="match status" value="1"/>
</dbReference>
<dbReference type="Pfam" id="PF00486">
    <property type="entry name" value="Trans_reg_C"/>
    <property type="match status" value="1"/>
</dbReference>
<evidence type="ECO:0000256" key="4">
    <source>
        <dbReference type="ARBA" id="ARBA00023125"/>
    </source>
</evidence>
<evidence type="ECO:0000259" key="10">
    <source>
        <dbReference type="PROSITE" id="PS51755"/>
    </source>
</evidence>
<dbReference type="InterPro" id="IPR001789">
    <property type="entry name" value="Sig_transdc_resp-reg_receiver"/>
</dbReference>
<dbReference type="Pfam" id="PF00072">
    <property type="entry name" value="Response_reg"/>
    <property type="match status" value="1"/>
</dbReference>
<sequence>MATILIVEDEVDLSHLIRAELEADGQKVVQAFDGVTAVQYVEKQSFDLIILDWMLPDLDGLAVCRRIRERYLIPIVMLTARTALVDRVLGLEVGADDYVSKPFSMQELRARISAVLRRVAFERGTRLTPGAKQPDEATSHVPLHLPTTPPLRRGSLCICQDERVVTLDNEIIDLTRKEYDLLLLLASYPGRTFGREFLIEQIWGNDYEGLDRVVDTQIKRLRKKLGPFGDKLVAVWGIGYRFVG</sequence>
<dbReference type="InterPro" id="IPR036388">
    <property type="entry name" value="WH-like_DNA-bd_sf"/>
</dbReference>
<feature type="region of interest" description="Disordered" evidence="8">
    <location>
        <begin position="128"/>
        <end position="147"/>
    </location>
</feature>
<dbReference type="RefSeq" id="WP_129890491.1">
    <property type="nucleotide sequence ID" value="NZ_CP035758.1"/>
</dbReference>
<keyword evidence="2" id="KW-0902">Two-component regulatory system</keyword>
<dbReference type="SUPFAM" id="SSF52172">
    <property type="entry name" value="CheY-like"/>
    <property type="match status" value="1"/>
</dbReference>
<evidence type="ECO:0000256" key="2">
    <source>
        <dbReference type="ARBA" id="ARBA00023012"/>
    </source>
</evidence>
<dbReference type="GO" id="GO:0032993">
    <property type="term" value="C:protein-DNA complex"/>
    <property type="evidence" value="ECO:0007669"/>
    <property type="project" value="TreeGrafter"/>
</dbReference>
<dbReference type="CDD" id="cd17574">
    <property type="entry name" value="REC_OmpR"/>
    <property type="match status" value="1"/>
</dbReference>
<keyword evidence="12" id="KW-1185">Reference proteome</keyword>
<proteinExistence type="predicted"/>
<keyword evidence="4 7" id="KW-0238">DNA-binding</keyword>
<evidence type="ECO:0000256" key="7">
    <source>
        <dbReference type="PROSITE-ProRule" id="PRU01091"/>
    </source>
</evidence>
<dbReference type="CDD" id="cd00383">
    <property type="entry name" value="trans_reg_C"/>
    <property type="match status" value="1"/>
</dbReference>
<protein>
    <submittedName>
        <fullName evidence="11">Response regulator transcription factor</fullName>
    </submittedName>
</protein>
<dbReference type="InterPro" id="IPR001867">
    <property type="entry name" value="OmpR/PhoB-type_DNA-bd"/>
</dbReference>
<dbReference type="Proteomes" id="UP000290365">
    <property type="component" value="Chromosome"/>
</dbReference>
<dbReference type="GO" id="GO:0000976">
    <property type="term" value="F:transcription cis-regulatory region binding"/>
    <property type="evidence" value="ECO:0007669"/>
    <property type="project" value="TreeGrafter"/>
</dbReference>
<feature type="domain" description="OmpR/PhoB-type" evidence="10">
    <location>
        <begin position="148"/>
        <end position="244"/>
    </location>
</feature>
<dbReference type="PANTHER" id="PTHR48111">
    <property type="entry name" value="REGULATOR OF RPOS"/>
    <property type="match status" value="1"/>
</dbReference>